<evidence type="ECO:0000259" key="6">
    <source>
        <dbReference type="PROSITE" id="PS51296"/>
    </source>
</evidence>
<dbReference type="PROSITE" id="PS00570">
    <property type="entry name" value="RING_HYDROXYL_ALPHA"/>
    <property type="match status" value="1"/>
</dbReference>
<dbReference type="eggNOG" id="COG4638">
    <property type="taxonomic scope" value="Bacteria"/>
</dbReference>
<organism evidence="7 8">
    <name type="scientific">Asticcacaulis benevestitus DSM 16100 = ATCC BAA-896</name>
    <dbReference type="NCBI Taxonomy" id="1121022"/>
    <lineage>
        <taxon>Bacteria</taxon>
        <taxon>Pseudomonadati</taxon>
        <taxon>Pseudomonadota</taxon>
        <taxon>Alphaproteobacteria</taxon>
        <taxon>Caulobacterales</taxon>
        <taxon>Caulobacteraceae</taxon>
        <taxon>Asticcacaulis</taxon>
    </lineage>
</organism>
<keyword evidence="8" id="KW-1185">Reference proteome</keyword>
<dbReference type="GO" id="GO:0051537">
    <property type="term" value="F:2 iron, 2 sulfur cluster binding"/>
    <property type="evidence" value="ECO:0007669"/>
    <property type="project" value="UniProtKB-KW"/>
</dbReference>
<evidence type="ECO:0000256" key="1">
    <source>
        <dbReference type="ARBA" id="ARBA00022714"/>
    </source>
</evidence>
<feature type="domain" description="Rieske" evidence="6">
    <location>
        <begin position="27"/>
        <end position="132"/>
    </location>
</feature>
<name>V4PT16_9CAUL</name>
<keyword evidence="3" id="KW-0560">Oxidoreductase</keyword>
<dbReference type="InterPro" id="IPR036922">
    <property type="entry name" value="Rieske_2Fe-2S_sf"/>
</dbReference>
<dbReference type="Gene3D" id="2.102.10.10">
    <property type="entry name" value="Rieske [2Fe-2S] iron-sulphur domain"/>
    <property type="match status" value="1"/>
</dbReference>
<evidence type="ECO:0000313" key="8">
    <source>
        <dbReference type="Proteomes" id="UP000017837"/>
    </source>
</evidence>
<keyword evidence="4" id="KW-0408">Iron</keyword>
<keyword evidence="1" id="KW-0001">2Fe-2S</keyword>
<dbReference type="GO" id="GO:0016491">
    <property type="term" value="F:oxidoreductase activity"/>
    <property type="evidence" value="ECO:0007669"/>
    <property type="project" value="UniProtKB-KW"/>
</dbReference>
<evidence type="ECO:0000313" key="7">
    <source>
        <dbReference type="EMBL" id="ESQ90509.1"/>
    </source>
</evidence>
<dbReference type="STRING" id="1121022.GCA_000376105_03118"/>
<sequence>MISAEQNARLTRVGPDTLAGQVLRRYWQPAGLVEELEGQRPVKGVTLLGEALVLFRKPNGAYGLIGRHCPHRGADLRAGRLEEDGLRCVFHGWLYNEHGTCLERPAEPRIAHEGEPRQKAYRCVVKSGIIFAYMGPGEPPAFPAFDCFQAPPEYSFAFKGLWECNWLQALEVGIDPAHASYLHRFLEDEDPEASYGKQFRGAAADAAVPLTKILRDYPAPEIRMEETAYGIRLTALRALDETAMHVRVTNGIFPNAICIPMSNEMTITQWHVPVDDETCYWYSIFTSFGDPVDHKTMRDQRLEMIDLPDYVSKRNRGNNYGYDPLEQATATYTGMGFDINVHDQWAVESLGRIQDRTEEHLGQTDVGIIRNRRMLVRAMDALEKGVGDLPMRGETTDLSALRGPVAIDEIATQQSWQDAWLARDLRRRQSCTWPASEGFENDQ</sequence>
<dbReference type="AlphaFoldDB" id="V4PT16"/>
<dbReference type="InterPro" id="IPR050584">
    <property type="entry name" value="Cholesterol_7-desaturase"/>
</dbReference>
<evidence type="ECO:0000256" key="2">
    <source>
        <dbReference type="ARBA" id="ARBA00022723"/>
    </source>
</evidence>
<dbReference type="InterPro" id="IPR017941">
    <property type="entry name" value="Rieske_2Fe-2S"/>
</dbReference>
<dbReference type="RefSeq" id="WP_018082787.1">
    <property type="nucleotide sequence ID" value="NZ_AQWM01000018.1"/>
</dbReference>
<evidence type="ECO:0000256" key="3">
    <source>
        <dbReference type="ARBA" id="ARBA00023002"/>
    </source>
</evidence>
<proteinExistence type="predicted"/>
<dbReference type="InterPro" id="IPR045623">
    <property type="entry name" value="LigXa_C"/>
</dbReference>
<dbReference type="PANTHER" id="PTHR21266">
    <property type="entry name" value="IRON-SULFUR DOMAIN CONTAINING PROTEIN"/>
    <property type="match status" value="1"/>
</dbReference>
<evidence type="ECO:0000256" key="5">
    <source>
        <dbReference type="ARBA" id="ARBA00023014"/>
    </source>
</evidence>
<dbReference type="InterPro" id="IPR015881">
    <property type="entry name" value="ARHD_Rieske_2Fe_2S"/>
</dbReference>
<dbReference type="SUPFAM" id="SSF55961">
    <property type="entry name" value="Bet v1-like"/>
    <property type="match status" value="1"/>
</dbReference>
<keyword evidence="5" id="KW-0411">Iron-sulfur</keyword>
<dbReference type="Gene3D" id="3.90.380.10">
    <property type="entry name" value="Naphthalene 1,2-dioxygenase Alpha Subunit, Chain A, domain 1"/>
    <property type="match status" value="1"/>
</dbReference>
<dbReference type="OrthoDB" id="9800776at2"/>
<protein>
    <recommendedName>
        <fullName evidence="6">Rieske domain-containing protein</fullName>
    </recommendedName>
</protein>
<dbReference type="GO" id="GO:0005506">
    <property type="term" value="F:iron ion binding"/>
    <property type="evidence" value="ECO:0007669"/>
    <property type="project" value="InterPro"/>
</dbReference>
<comment type="caution">
    <text evidence="7">The sequence shown here is derived from an EMBL/GenBank/DDBJ whole genome shotgun (WGS) entry which is preliminary data.</text>
</comment>
<gene>
    <name evidence="7" type="ORF">ABENE_12365</name>
</gene>
<dbReference type="CDD" id="cd08878">
    <property type="entry name" value="RHO_alpha_C_DMO-like"/>
    <property type="match status" value="1"/>
</dbReference>
<keyword evidence="2" id="KW-0479">Metal-binding</keyword>
<dbReference type="SUPFAM" id="SSF50022">
    <property type="entry name" value="ISP domain"/>
    <property type="match status" value="1"/>
</dbReference>
<dbReference type="PROSITE" id="PS51296">
    <property type="entry name" value="RIESKE"/>
    <property type="match status" value="1"/>
</dbReference>
<reference evidence="7 8" key="1">
    <citation type="journal article" date="2014" name="Nature">
        <title>Sequential evolution of bacterial morphology by co-option of a developmental regulator.</title>
        <authorList>
            <person name="Jiang C."/>
            <person name="Brown P.J."/>
            <person name="Ducret A."/>
            <person name="Brun Y.V."/>
        </authorList>
    </citation>
    <scope>NUCLEOTIDE SEQUENCE [LARGE SCALE GENOMIC DNA]</scope>
    <source>
        <strain evidence="7 8">DSM 16100</strain>
    </source>
</reference>
<evidence type="ECO:0000256" key="4">
    <source>
        <dbReference type="ARBA" id="ARBA00023004"/>
    </source>
</evidence>
<dbReference type="Proteomes" id="UP000017837">
    <property type="component" value="Unassembled WGS sequence"/>
</dbReference>
<dbReference type="Pfam" id="PF00355">
    <property type="entry name" value="Rieske"/>
    <property type="match status" value="1"/>
</dbReference>
<dbReference type="Pfam" id="PF19301">
    <property type="entry name" value="LigXa_C"/>
    <property type="match status" value="1"/>
</dbReference>
<dbReference type="EMBL" id="AWGB01000023">
    <property type="protein sequence ID" value="ESQ90509.1"/>
    <property type="molecule type" value="Genomic_DNA"/>
</dbReference>
<dbReference type="PATRIC" id="fig|1121022.4.peg.2507"/>
<dbReference type="PANTHER" id="PTHR21266:SF59">
    <property type="entry name" value="BLR4922 PROTEIN"/>
    <property type="match status" value="1"/>
</dbReference>
<accession>V4PT16</accession>